<evidence type="ECO:0000313" key="3">
    <source>
        <dbReference type="Proteomes" id="UP001595526"/>
    </source>
</evidence>
<keyword evidence="3" id="KW-1185">Reference proteome</keyword>
<comment type="caution">
    <text evidence="2">The sequence shown here is derived from an EMBL/GenBank/DDBJ whole genome shotgun (WGS) entry which is preliminary data.</text>
</comment>
<feature type="region of interest" description="Disordered" evidence="1">
    <location>
        <begin position="51"/>
        <end position="77"/>
    </location>
</feature>
<proteinExistence type="predicted"/>
<evidence type="ECO:0000256" key="1">
    <source>
        <dbReference type="SAM" id="MobiDB-lite"/>
    </source>
</evidence>
<evidence type="ECO:0000313" key="2">
    <source>
        <dbReference type="EMBL" id="MFC3198128.1"/>
    </source>
</evidence>
<organism evidence="2 3">
    <name type="scientific">Parapedobacter deserti</name>
    <dbReference type="NCBI Taxonomy" id="1912957"/>
    <lineage>
        <taxon>Bacteria</taxon>
        <taxon>Pseudomonadati</taxon>
        <taxon>Bacteroidota</taxon>
        <taxon>Sphingobacteriia</taxon>
        <taxon>Sphingobacteriales</taxon>
        <taxon>Sphingobacteriaceae</taxon>
        <taxon>Parapedobacter</taxon>
    </lineage>
</organism>
<accession>A0ABV7JP58</accession>
<reference evidence="3" key="1">
    <citation type="journal article" date="2019" name="Int. J. Syst. Evol. Microbiol.">
        <title>The Global Catalogue of Microorganisms (GCM) 10K type strain sequencing project: providing services to taxonomists for standard genome sequencing and annotation.</title>
        <authorList>
            <consortium name="The Broad Institute Genomics Platform"/>
            <consortium name="The Broad Institute Genome Sequencing Center for Infectious Disease"/>
            <person name="Wu L."/>
            <person name="Ma J."/>
        </authorList>
    </citation>
    <scope>NUCLEOTIDE SEQUENCE [LARGE SCALE GENOMIC DNA]</scope>
    <source>
        <strain evidence="3">KCTC 52416</strain>
    </source>
</reference>
<gene>
    <name evidence="2" type="ORF">ACFOET_10950</name>
</gene>
<dbReference type="EMBL" id="JBHRTA010000031">
    <property type="protein sequence ID" value="MFC3198128.1"/>
    <property type="molecule type" value="Genomic_DNA"/>
</dbReference>
<sequence>MKVFELTSGFLAAVVVALGVNYYVKNNKVEEKPVVTDKTVLIQWFEYTGPELDEGDPNNQYDPHNPENYSPYQGTGTPNCTSGNQVCAIQVETDDSDPGNPIPDSNALQALAADIDNLTPRPGELMFKP</sequence>
<dbReference type="Proteomes" id="UP001595526">
    <property type="component" value="Unassembled WGS sequence"/>
</dbReference>
<name>A0ABV7JP58_9SPHI</name>
<feature type="compositionally biased region" description="Polar residues" evidence="1">
    <location>
        <begin position="57"/>
        <end position="77"/>
    </location>
</feature>
<dbReference type="RefSeq" id="WP_379022493.1">
    <property type="nucleotide sequence ID" value="NZ_JBHRTA010000031.1"/>
</dbReference>
<protein>
    <submittedName>
        <fullName evidence="2">Uncharacterized protein</fullName>
    </submittedName>
</protein>